<dbReference type="EMBL" id="BAABJH010000001">
    <property type="protein sequence ID" value="GAA4889162.1"/>
    <property type="molecule type" value="Genomic_DNA"/>
</dbReference>
<evidence type="ECO:0000256" key="1">
    <source>
        <dbReference type="SAM" id="Phobius"/>
    </source>
</evidence>
<dbReference type="InterPro" id="IPR050640">
    <property type="entry name" value="Bact_2-comp_sensor_kinase"/>
</dbReference>
<organism evidence="3 4">
    <name type="scientific">Flaviramulus aquimarinus</name>
    <dbReference type="NCBI Taxonomy" id="1170456"/>
    <lineage>
        <taxon>Bacteria</taxon>
        <taxon>Pseudomonadati</taxon>
        <taxon>Bacteroidota</taxon>
        <taxon>Flavobacteriia</taxon>
        <taxon>Flavobacteriales</taxon>
        <taxon>Flavobacteriaceae</taxon>
        <taxon>Flaviramulus</taxon>
    </lineage>
</organism>
<feature type="transmembrane region" description="Helical" evidence="1">
    <location>
        <begin position="23"/>
        <end position="45"/>
    </location>
</feature>
<feature type="transmembrane region" description="Helical" evidence="1">
    <location>
        <begin position="79"/>
        <end position="103"/>
    </location>
</feature>
<name>A0ABP9EXD0_9FLAO</name>
<reference evidence="4" key="1">
    <citation type="journal article" date="2019" name="Int. J. Syst. Evol. Microbiol.">
        <title>The Global Catalogue of Microorganisms (GCM) 10K type strain sequencing project: providing services to taxonomists for standard genome sequencing and annotation.</title>
        <authorList>
            <consortium name="The Broad Institute Genomics Platform"/>
            <consortium name="The Broad Institute Genome Sequencing Center for Infectious Disease"/>
            <person name="Wu L."/>
            <person name="Ma J."/>
        </authorList>
    </citation>
    <scope>NUCLEOTIDE SEQUENCE [LARGE SCALE GENOMIC DNA]</scope>
    <source>
        <strain evidence="4">JCM 18274</strain>
    </source>
</reference>
<evidence type="ECO:0000259" key="2">
    <source>
        <dbReference type="Pfam" id="PF06580"/>
    </source>
</evidence>
<dbReference type="InterPro" id="IPR036890">
    <property type="entry name" value="HATPase_C_sf"/>
</dbReference>
<feature type="domain" description="Signal transduction histidine kinase internal region" evidence="2">
    <location>
        <begin position="152"/>
        <end position="228"/>
    </location>
</feature>
<keyword evidence="1" id="KW-1133">Transmembrane helix</keyword>
<keyword evidence="3" id="KW-0418">Kinase</keyword>
<dbReference type="PANTHER" id="PTHR34220">
    <property type="entry name" value="SENSOR HISTIDINE KINASE YPDA"/>
    <property type="match status" value="1"/>
</dbReference>
<keyword evidence="3" id="KW-0808">Transferase</keyword>
<dbReference type="InterPro" id="IPR010559">
    <property type="entry name" value="Sig_transdc_His_kin_internal"/>
</dbReference>
<comment type="caution">
    <text evidence="3">The sequence shown here is derived from an EMBL/GenBank/DDBJ whole genome shotgun (WGS) entry which is preliminary data.</text>
</comment>
<gene>
    <name evidence="3" type="ORF">GCM10023311_11450</name>
</gene>
<sequence>MVLAFLSIFKIEMTIINKHISQVLVHILFWMLFTFVSLFLFSDFYWTENPFLQYVSLLVAIVYLNNFFLLPFFVKKKLYVLYVFVFAAISFLATQLYCYAFAQCGCTIIKCLSDYLWQSLVPLIFFSFIWILYRFIDKQEEVETIKKEHIEMELKFLKSQINPHVLFNNLNTIYSYSLEKPNETPELILMLSDNLKHVLYESNEKTISLEKEIHFIDNYIKFQTIRTEGAKQIIYKKSVDSLVYQIAPLLLITIIENAFKHSTLNSDIVVNIKVENGILNFTCENDFDTQKVTTTELKIGLQNLEKRLELIYKDDYDFNISNTNTFTVSLKLNLQ</sequence>
<accession>A0ABP9EXD0</accession>
<keyword evidence="4" id="KW-1185">Reference proteome</keyword>
<protein>
    <submittedName>
        <fullName evidence="3">Sensor histidine kinase</fullName>
    </submittedName>
</protein>
<proteinExistence type="predicted"/>
<keyword evidence="1" id="KW-0472">Membrane</keyword>
<evidence type="ECO:0000313" key="3">
    <source>
        <dbReference type="EMBL" id="GAA4889162.1"/>
    </source>
</evidence>
<keyword evidence="1" id="KW-0812">Transmembrane</keyword>
<dbReference type="Proteomes" id="UP001500433">
    <property type="component" value="Unassembled WGS sequence"/>
</dbReference>
<dbReference type="Gene3D" id="3.30.565.10">
    <property type="entry name" value="Histidine kinase-like ATPase, C-terminal domain"/>
    <property type="match status" value="1"/>
</dbReference>
<dbReference type="RefSeq" id="WP_345273082.1">
    <property type="nucleotide sequence ID" value="NZ_BAABJH010000001.1"/>
</dbReference>
<feature type="transmembrane region" description="Helical" evidence="1">
    <location>
        <begin position="51"/>
        <end position="72"/>
    </location>
</feature>
<feature type="transmembrane region" description="Helical" evidence="1">
    <location>
        <begin position="115"/>
        <end position="136"/>
    </location>
</feature>
<dbReference type="Pfam" id="PF06580">
    <property type="entry name" value="His_kinase"/>
    <property type="match status" value="1"/>
</dbReference>
<dbReference type="GO" id="GO:0016301">
    <property type="term" value="F:kinase activity"/>
    <property type="evidence" value="ECO:0007669"/>
    <property type="project" value="UniProtKB-KW"/>
</dbReference>
<dbReference type="PANTHER" id="PTHR34220:SF7">
    <property type="entry name" value="SENSOR HISTIDINE KINASE YPDA"/>
    <property type="match status" value="1"/>
</dbReference>
<evidence type="ECO:0000313" key="4">
    <source>
        <dbReference type="Proteomes" id="UP001500433"/>
    </source>
</evidence>